<evidence type="ECO:0000256" key="1">
    <source>
        <dbReference type="SAM" id="Phobius"/>
    </source>
</evidence>
<organism evidence="2 3">
    <name type="scientific">Reticulomyxa filosa</name>
    <dbReference type="NCBI Taxonomy" id="46433"/>
    <lineage>
        <taxon>Eukaryota</taxon>
        <taxon>Sar</taxon>
        <taxon>Rhizaria</taxon>
        <taxon>Retaria</taxon>
        <taxon>Foraminifera</taxon>
        <taxon>Monothalamids</taxon>
        <taxon>Reticulomyxidae</taxon>
        <taxon>Reticulomyxa</taxon>
    </lineage>
</organism>
<evidence type="ECO:0008006" key="4">
    <source>
        <dbReference type="Google" id="ProtNLM"/>
    </source>
</evidence>
<dbReference type="InterPro" id="IPR036514">
    <property type="entry name" value="SGNH_hydro_sf"/>
</dbReference>
<dbReference type="GO" id="GO:0005509">
    <property type="term" value="F:calcium ion binding"/>
    <property type="evidence" value="ECO:0007669"/>
    <property type="project" value="TreeGrafter"/>
</dbReference>
<name>X6MI80_RETFI</name>
<sequence length="240" mass="27202">MWCEGTGQMGVALLGDSAGAHFHIPAEWMNVTEMTAASWADTYFILLMELDWPFLSGTTAMFNSTEPWQNVIQGPVDSLYLRMLQQNRCNHRDFQNLGVNGARSGAMASQLDQTLRRDASTDHPVFLVYELIGNDVCSGHHTFETMTTPEEFYQNNLQAFQYLDSKLPYGSRVLALGLANGSVLYDAMNDRIHPIGALNNDVTYTNVYVTSLLFFFLAFRLWTLHFHMALCVFFLINIFL</sequence>
<accession>X6MI80</accession>
<dbReference type="InterPro" id="IPR001087">
    <property type="entry name" value="GDSL"/>
</dbReference>
<keyword evidence="1" id="KW-0472">Membrane</keyword>
<dbReference type="EMBL" id="ASPP01020795">
    <property type="protein sequence ID" value="ETO13142.1"/>
    <property type="molecule type" value="Genomic_DNA"/>
</dbReference>
<dbReference type="Proteomes" id="UP000023152">
    <property type="component" value="Unassembled WGS sequence"/>
</dbReference>
<protein>
    <recommendedName>
        <fullName evidence="4">Acyloxyacyl hydrolase</fullName>
    </recommendedName>
</protein>
<evidence type="ECO:0000313" key="2">
    <source>
        <dbReference type="EMBL" id="ETO13142.1"/>
    </source>
</evidence>
<keyword evidence="3" id="KW-1185">Reference proteome</keyword>
<dbReference type="Gene3D" id="3.40.50.1110">
    <property type="entry name" value="SGNH hydrolase"/>
    <property type="match status" value="1"/>
</dbReference>
<dbReference type="AlphaFoldDB" id="X6MI80"/>
<reference evidence="2 3" key="1">
    <citation type="journal article" date="2013" name="Curr. Biol.">
        <title>The Genome of the Foraminiferan Reticulomyxa filosa.</title>
        <authorList>
            <person name="Glockner G."/>
            <person name="Hulsmann N."/>
            <person name="Schleicher M."/>
            <person name="Noegel A.A."/>
            <person name="Eichinger L."/>
            <person name="Gallinger C."/>
            <person name="Pawlowski J."/>
            <person name="Sierra R."/>
            <person name="Euteneuer U."/>
            <person name="Pillet L."/>
            <person name="Moustafa A."/>
            <person name="Platzer M."/>
            <person name="Groth M."/>
            <person name="Szafranski K."/>
            <person name="Schliwa M."/>
        </authorList>
    </citation>
    <scope>NUCLEOTIDE SEQUENCE [LARGE SCALE GENOMIC DNA]</scope>
</reference>
<dbReference type="GO" id="GO:0050528">
    <property type="term" value="F:acyloxyacyl hydrolase activity"/>
    <property type="evidence" value="ECO:0007669"/>
    <property type="project" value="InterPro"/>
</dbReference>
<dbReference type="GO" id="GO:0009104">
    <property type="term" value="P:lipopolysaccharide catabolic process"/>
    <property type="evidence" value="ECO:0007669"/>
    <property type="project" value="TreeGrafter"/>
</dbReference>
<proteinExistence type="predicted"/>
<dbReference type="InterPro" id="IPR039676">
    <property type="entry name" value="AOAH"/>
</dbReference>
<dbReference type="OrthoDB" id="14839at2759"/>
<dbReference type="Pfam" id="PF00657">
    <property type="entry name" value="Lipase_GDSL"/>
    <property type="match status" value="1"/>
</dbReference>
<dbReference type="PANTHER" id="PTHR15010:SF0">
    <property type="entry name" value="ACYLOXYACYL HYDROLASE"/>
    <property type="match status" value="1"/>
</dbReference>
<comment type="caution">
    <text evidence="2">The sequence shown here is derived from an EMBL/GenBank/DDBJ whole genome shotgun (WGS) entry which is preliminary data.</text>
</comment>
<evidence type="ECO:0000313" key="3">
    <source>
        <dbReference type="Proteomes" id="UP000023152"/>
    </source>
</evidence>
<dbReference type="PANTHER" id="PTHR15010">
    <property type="entry name" value="ACYLOXYACYL HYDROLASE"/>
    <property type="match status" value="1"/>
</dbReference>
<keyword evidence="1" id="KW-0812">Transmembrane</keyword>
<gene>
    <name evidence="2" type="ORF">RFI_24231</name>
</gene>
<feature type="transmembrane region" description="Helical" evidence="1">
    <location>
        <begin position="212"/>
        <end position="239"/>
    </location>
</feature>
<dbReference type="SUPFAM" id="SSF52266">
    <property type="entry name" value="SGNH hydrolase"/>
    <property type="match status" value="1"/>
</dbReference>
<keyword evidence="1" id="KW-1133">Transmembrane helix</keyword>